<evidence type="ECO:0000256" key="9">
    <source>
        <dbReference type="PIRSR" id="PIRSR006615-1"/>
    </source>
</evidence>
<feature type="binding site" evidence="9">
    <location>
        <position position="293"/>
    </location>
    <ligand>
        <name>Zn(2+)</name>
        <dbReference type="ChEBI" id="CHEBI:29105"/>
        <note>catalytic</note>
    </ligand>
</feature>
<dbReference type="AlphaFoldDB" id="A0A2K8N5J8"/>
<dbReference type="KEGG" id="kyr:CVV65_06465"/>
<dbReference type="FunFam" id="1.10.1370.30:FF:000003">
    <property type="entry name" value="Thermostable carboxypeptidase 1"/>
    <property type="match status" value="1"/>
</dbReference>
<dbReference type="InterPro" id="IPR001333">
    <property type="entry name" value="Peptidase_M32_Taq"/>
</dbReference>
<protein>
    <recommendedName>
        <fullName evidence="8">Metal-dependent carboxypeptidase</fullName>
        <ecNumber evidence="8">3.4.17.19</ecNumber>
    </recommendedName>
</protein>
<dbReference type="PROSITE" id="PS52034">
    <property type="entry name" value="PEPTIDASE_M32"/>
    <property type="match status" value="1"/>
</dbReference>
<dbReference type="PIRSF" id="PIRSF006615">
    <property type="entry name" value="Zn_crbxpep_Taq"/>
    <property type="match status" value="1"/>
</dbReference>
<dbReference type="Gene3D" id="1.10.1370.30">
    <property type="match status" value="1"/>
</dbReference>
<feature type="binding site" evidence="9">
    <location>
        <position position="267"/>
    </location>
    <ligand>
        <name>Zn(2+)</name>
        <dbReference type="ChEBI" id="CHEBI:29105"/>
        <note>catalytic</note>
    </ligand>
</feature>
<keyword evidence="5 8" id="KW-0482">Metalloprotease</keyword>
<dbReference type="OrthoDB" id="9772308at2"/>
<evidence type="ECO:0000256" key="8">
    <source>
        <dbReference type="PIRNR" id="PIRNR006615"/>
    </source>
</evidence>
<evidence type="ECO:0000256" key="6">
    <source>
        <dbReference type="ARBA" id="ARBA00052755"/>
    </source>
</evidence>
<comment type="cofactor">
    <cofactor evidence="9">
        <name>Zn(2+)</name>
        <dbReference type="ChEBI" id="CHEBI:29105"/>
    </cofactor>
    <text evidence="9">Binds 1 zinc ion per subunit.</text>
</comment>
<feature type="active site" description="Proton donor/acceptor" evidence="10">
    <location>
        <position position="264"/>
    </location>
</feature>
<gene>
    <name evidence="11" type="ORF">CVV65_06465</name>
</gene>
<accession>A0A2K8N5J8</accession>
<evidence type="ECO:0000256" key="2">
    <source>
        <dbReference type="ARBA" id="ARBA00022670"/>
    </source>
</evidence>
<organism evidence="11 12">
    <name type="scientific">Kyrpidia spormannii</name>
    <dbReference type="NCBI Taxonomy" id="2055160"/>
    <lineage>
        <taxon>Bacteria</taxon>
        <taxon>Bacillati</taxon>
        <taxon>Bacillota</taxon>
        <taxon>Bacilli</taxon>
        <taxon>Bacillales</taxon>
        <taxon>Alicyclobacillaceae</taxon>
        <taxon>Kyrpidia</taxon>
    </lineage>
</organism>
<evidence type="ECO:0000256" key="10">
    <source>
        <dbReference type="PIRSR" id="PIRSR006615-2"/>
    </source>
</evidence>
<reference evidence="12" key="1">
    <citation type="submission" date="2017-11" db="EMBL/GenBank/DDBJ databases">
        <title>Complete Genome Sequence of Kyrpidia sp. Strain EA-1, a thermophilic, hydrogen-oxidizing Bacterium, isolated from the Azores.</title>
        <authorList>
            <person name="Reiner J.E."/>
            <person name="Lapp C.J."/>
            <person name="Bunk B."/>
            <person name="Gescher J."/>
        </authorList>
    </citation>
    <scope>NUCLEOTIDE SEQUENCE [LARGE SCALE GENOMIC DNA]</scope>
    <source>
        <strain evidence="12">EA-1</strain>
    </source>
</reference>
<evidence type="ECO:0000256" key="4">
    <source>
        <dbReference type="ARBA" id="ARBA00022801"/>
    </source>
</evidence>
<feature type="binding site" evidence="9">
    <location>
        <position position="263"/>
    </location>
    <ligand>
        <name>Zn(2+)</name>
        <dbReference type="ChEBI" id="CHEBI:29105"/>
        <note>catalytic</note>
    </ligand>
</feature>
<dbReference type="PRINTS" id="PR00998">
    <property type="entry name" value="CRBOXYPTASET"/>
</dbReference>
<evidence type="ECO:0000313" key="11">
    <source>
        <dbReference type="EMBL" id="ATY84631.1"/>
    </source>
</evidence>
<dbReference type="EMBL" id="CP024955">
    <property type="protein sequence ID" value="ATY84631.1"/>
    <property type="molecule type" value="Genomic_DNA"/>
</dbReference>
<comment type="similarity">
    <text evidence="7 8">Belongs to the peptidase M32 family.</text>
</comment>
<dbReference type="Pfam" id="PF02074">
    <property type="entry name" value="Peptidase_M32"/>
    <property type="match status" value="1"/>
</dbReference>
<comment type="catalytic activity">
    <reaction evidence="6 8">
        <text>Release of a C-terminal amino acid with broad specificity, except for -Pro.</text>
        <dbReference type="EC" id="3.4.17.19"/>
    </reaction>
</comment>
<dbReference type="Proteomes" id="UP000231932">
    <property type="component" value="Chromosome"/>
</dbReference>
<name>A0A2K8N5J8_9BACL</name>
<dbReference type="PANTHER" id="PTHR34217">
    <property type="entry name" value="METAL-DEPENDENT CARBOXYPEPTIDASE"/>
    <property type="match status" value="1"/>
</dbReference>
<keyword evidence="12" id="KW-1185">Reference proteome</keyword>
<comment type="function">
    <text evidence="8">Broad specificity carboxypetidase that releases amino acids sequentially from the C-terminus, including neutral, aromatic, polar and basic residues.</text>
</comment>
<dbReference type="RefSeq" id="WP_100667448.1">
    <property type="nucleotide sequence ID" value="NZ_CP024955.1"/>
</dbReference>
<dbReference type="CDD" id="cd06460">
    <property type="entry name" value="M32_Taq"/>
    <property type="match status" value="1"/>
</dbReference>
<evidence type="ECO:0000256" key="7">
    <source>
        <dbReference type="ARBA" id="ARBA00061580"/>
    </source>
</evidence>
<keyword evidence="1 8" id="KW-0121">Carboxypeptidase</keyword>
<proteinExistence type="inferred from homology"/>
<dbReference type="GO" id="GO:0008270">
    <property type="term" value="F:zinc ion binding"/>
    <property type="evidence" value="ECO:0007669"/>
    <property type="project" value="UniProtKB-ARBA"/>
</dbReference>
<dbReference type="GO" id="GO:0006508">
    <property type="term" value="P:proteolysis"/>
    <property type="evidence" value="ECO:0007669"/>
    <property type="project" value="UniProtKB-UniRule"/>
</dbReference>
<keyword evidence="2 8" id="KW-0645">Protease</keyword>
<evidence type="ECO:0000256" key="1">
    <source>
        <dbReference type="ARBA" id="ARBA00022645"/>
    </source>
</evidence>
<evidence type="ECO:0000256" key="5">
    <source>
        <dbReference type="ARBA" id="ARBA00023049"/>
    </source>
</evidence>
<dbReference type="GO" id="GO:0004181">
    <property type="term" value="F:metallocarboxypeptidase activity"/>
    <property type="evidence" value="ECO:0007669"/>
    <property type="project" value="UniProtKB-UniRule"/>
</dbReference>
<dbReference type="EC" id="3.4.17.19" evidence="8"/>
<dbReference type="PANTHER" id="PTHR34217:SF1">
    <property type="entry name" value="CARBOXYPEPTIDASE 1"/>
    <property type="match status" value="1"/>
</dbReference>
<dbReference type="SUPFAM" id="SSF55486">
    <property type="entry name" value="Metalloproteases ('zincins'), catalytic domain"/>
    <property type="match status" value="1"/>
</dbReference>
<sequence>MTKIQSQFEDYVRRIQHFQEALSLMAWDLRTGAPKKGVEARAEAIGTLSDEVFGLMTSSRMGEFLEALEARAHGLDGRTAALVRECRREYDRNRRIPRERYRAFVVLTAKAESAWEDARNRNDFALLQPYLEEIVAMTREFAGYWGYEKDPYDPLLDLYEPGVRTAEIDPLFATLREATVALVGEIAESGRRPDPGVFARPVPVETQQRICRWALKTIGYDFDRGRLDETAHPFQITLNAGDVRVTTKYVVEDFRSALFSAFHEGGHALYEQGIDPDLAGTPLYAGASLGVHESQSRFWENVVGRSRAFWEHYYGELTKRLGPAWNDLDIETFYAGINDVRPSPIRTEADEVTYNLHILLRYELERALISGDLKVADLPQAWREKTRALLGFEPNRDADGVLQDVHWASGSFGYFPTYTLGNVYAAQFWEAMDRDLGGFDRRLAEGDVAAVREWLREKVHRPGRELQPHEVLKRATGTDRPVAEPLLRYWREKFGPLYGL</sequence>
<keyword evidence="4 8" id="KW-0378">Hydrolase</keyword>
<keyword evidence="3 8" id="KW-0479">Metal-binding</keyword>
<evidence type="ECO:0000313" key="12">
    <source>
        <dbReference type="Proteomes" id="UP000231932"/>
    </source>
</evidence>
<keyword evidence="9" id="KW-0862">Zinc</keyword>
<evidence type="ECO:0000256" key="3">
    <source>
        <dbReference type="ARBA" id="ARBA00022723"/>
    </source>
</evidence>